<feature type="transmembrane region" description="Helical" evidence="2">
    <location>
        <begin position="264"/>
        <end position="284"/>
    </location>
</feature>
<evidence type="ECO:0000256" key="1">
    <source>
        <dbReference type="SAM" id="MobiDB-lite"/>
    </source>
</evidence>
<reference evidence="3" key="2">
    <citation type="submission" date="2020-09" db="EMBL/GenBank/DDBJ databases">
        <authorList>
            <person name="Sun Q."/>
            <person name="Ohkuma M."/>
        </authorList>
    </citation>
    <scope>NUCLEOTIDE SEQUENCE</scope>
    <source>
        <strain evidence="3">JCM 5069</strain>
    </source>
</reference>
<protein>
    <submittedName>
        <fullName evidence="3">Uncharacterized protein</fullName>
    </submittedName>
</protein>
<dbReference type="EMBL" id="BNCD01000031">
    <property type="protein sequence ID" value="GHH87852.1"/>
    <property type="molecule type" value="Genomic_DNA"/>
</dbReference>
<name>A0A919L8H0_9ACTN</name>
<evidence type="ECO:0000313" key="4">
    <source>
        <dbReference type="Proteomes" id="UP000603708"/>
    </source>
</evidence>
<feature type="transmembrane region" description="Helical" evidence="2">
    <location>
        <begin position="233"/>
        <end position="252"/>
    </location>
</feature>
<keyword evidence="2" id="KW-1133">Transmembrane helix</keyword>
<reference evidence="3" key="1">
    <citation type="journal article" date="2014" name="Int. J. Syst. Evol. Microbiol.">
        <title>Complete genome sequence of Corynebacterium casei LMG S-19264T (=DSM 44701T), isolated from a smear-ripened cheese.</title>
        <authorList>
            <consortium name="US DOE Joint Genome Institute (JGI-PGF)"/>
            <person name="Walter F."/>
            <person name="Albersmeier A."/>
            <person name="Kalinowski J."/>
            <person name="Ruckert C."/>
        </authorList>
    </citation>
    <scope>NUCLEOTIDE SEQUENCE</scope>
    <source>
        <strain evidence="3">JCM 5069</strain>
    </source>
</reference>
<feature type="compositionally biased region" description="Low complexity" evidence="1">
    <location>
        <begin position="44"/>
        <end position="69"/>
    </location>
</feature>
<evidence type="ECO:0000313" key="3">
    <source>
        <dbReference type="EMBL" id="GHH87852.1"/>
    </source>
</evidence>
<keyword evidence="2" id="KW-0812">Transmembrane</keyword>
<proteinExistence type="predicted"/>
<sequence length="673" mass="69814">MAWDQPREEPDGNAEGPTEQSAEGPAEQSAEGPTEQSGDRSGSAPADRPTAPADRSGTAPPAAPGAPAAPQAPPETPLAPPETPKVPPSAHQVPSAAPKLPPEAPQAPPEAPKPAPSAPAAIPPAAPTAPPAGPENAFGAPFGAPPPPALPPAAPAFPAAPPAPPAPSVPPTPPAPADPLRAVAVALLNLSGLGIGYALIRRRFAMAVCWLATAALLLVALPADPDGVPRGALVGYLVLLALAAAHGAVRGLRTRLAWPPQAPVAALLGLVLLAVPTGGVLLYGNARDEAVEQALLDRLHEADTLVQDAKNEPFGAAEPDFTDALATYRDLDRRYPDSRAGKLVPDRLERYYEAVATPYDRKKYCDAIEPLEYLRKVPDSISRQRLGHLAAWPDDRLATSFYECGIDDLGSGDGTGTRNGTLARLLTTFPRSPQAAKVEPVLSDRIDAAVKDLGGDEPCAANDRLRTLGTQAADLPGDRAGIADALSKDADRAGEKVRSGTYACGVDQYEDGDFDKALDTLNDFTRTYKHDGNRDRAKKIAIAAEIARSIPAAGKHLPSSGSGGSIPVTIKNDSPDEIEILYTGPVTGSIKIPACHGCSTYFSDAAASLSACKDSGRHYPSKTIHLPAGTTYFLHKPTDGSTSVGTDTAKIDPGYVYTECAYVVQSFGSGYSS</sequence>
<gene>
    <name evidence="3" type="ORF">GCM10018793_65250</name>
</gene>
<feature type="compositionally biased region" description="Pro residues" evidence="1">
    <location>
        <begin position="143"/>
        <end position="174"/>
    </location>
</feature>
<evidence type="ECO:0000256" key="2">
    <source>
        <dbReference type="SAM" id="Phobius"/>
    </source>
</evidence>
<feature type="transmembrane region" description="Helical" evidence="2">
    <location>
        <begin position="204"/>
        <end position="221"/>
    </location>
</feature>
<comment type="caution">
    <text evidence="3">The sequence shown here is derived from an EMBL/GenBank/DDBJ whole genome shotgun (WGS) entry which is preliminary data.</text>
</comment>
<organism evidence="3 4">
    <name type="scientific">Streptomyces sulfonofaciens</name>
    <dbReference type="NCBI Taxonomy" id="68272"/>
    <lineage>
        <taxon>Bacteria</taxon>
        <taxon>Bacillati</taxon>
        <taxon>Actinomycetota</taxon>
        <taxon>Actinomycetes</taxon>
        <taxon>Kitasatosporales</taxon>
        <taxon>Streptomycetaceae</taxon>
        <taxon>Streptomyces</taxon>
    </lineage>
</organism>
<accession>A0A919L8H0</accession>
<dbReference type="AlphaFoldDB" id="A0A919L8H0"/>
<feature type="compositionally biased region" description="Basic and acidic residues" evidence="1">
    <location>
        <begin position="1"/>
        <end position="10"/>
    </location>
</feature>
<feature type="compositionally biased region" description="Pro residues" evidence="1">
    <location>
        <begin position="99"/>
        <end position="133"/>
    </location>
</feature>
<feature type="compositionally biased region" description="Pro residues" evidence="1">
    <location>
        <begin position="70"/>
        <end position="87"/>
    </location>
</feature>
<keyword evidence="2" id="KW-0472">Membrane</keyword>
<feature type="region of interest" description="Disordered" evidence="1">
    <location>
        <begin position="1"/>
        <end position="174"/>
    </location>
</feature>
<feature type="transmembrane region" description="Helical" evidence="2">
    <location>
        <begin position="180"/>
        <end position="199"/>
    </location>
</feature>
<dbReference type="Proteomes" id="UP000603708">
    <property type="component" value="Unassembled WGS sequence"/>
</dbReference>
<keyword evidence="4" id="KW-1185">Reference proteome</keyword>